<evidence type="ECO:0000256" key="3">
    <source>
        <dbReference type="ARBA" id="ARBA00022833"/>
    </source>
</evidence>
<dbReference type="SUPFAM" id="SSF57850">
    <property type="entry name" value="RING/U-box"/>
    <property type="match status" value="1"/>
</dbReference>
<dbReference type="STRING" id="1047168.A0A0F4G9L4"/>
<dbReference type="PANTHER" id="PTHR22763:SF184">
    <property type="entry name" value="E3 UBIQUITIN-PROTEIN LIGASE SYNOVIOLIN"/>
    <property type="match status" value="1"/>
</dbReference>
<proteinExistence type="predicted"/>
<gene>
    <name evidence="6" type="ORF">TI39_contig4222g00004</name>
</gene>
<evidence type="ECO:0000256" key="1">
    <source>
        <dbReference type="ARBA" id="ARBA00022723"/>
    </source>
</evidence>
<dbReference type="Gene3D" id="3.30.40.10">
    <property type="entry name" value="Zinc/RING finger domain, C3HC4 (zinc finger)"/>
    <property type="match status" value="1"/>
</dbReference>
<protein>
    <recommendedName>
        <fullName evidence="5">RING-type domain-containing protein</fullName>
    </recommendedName>
</protein>
<dbReference type="GO" id="GO:0043161">
    <property type="term" value="P:proteasome-mediated ubiquitin-dependent protein catabolic process"/>
    <property type="evidence" value="ECO:0007669"/>
    <property type="project" value="TreeGrafter"/>
</dbReference>
<evidence type="ECO:0000313" key="6">
    <source>
        <dbReference type="EMBL" id="KJX94051.1"/>
    </source>
</evidence>
<reference evidence="6 7" key="1">
    <citation type="submission" date="2015-03" db="EMBL/GenBank/DDBJ databases">
        <title>RNA-seq based gene annotation and comparative genomics of four Zymoseptoria species reveal species-specific pathogenicity related genes and transposable element activity.</title>
        <authorList>
            <person name="Grandaubert J."/>
            <person name="Bhattacharyya A."/>
            <person name="Stukenbrock E.H."/>
        </authorList>
    </citation>
    <scope>NUCLEOTIDE SEQUENCE [LARGE SCALE GENOMIC DNA]</scope>
    <source>
        <strain evidence="6 7">Zb18110</strain>
    </source>
</reference>
<dbReference type="Pfam" id="PF13639">
    <property type="entry name" value="zf-RING_2"/>
    <property type="match status" value="1"/>
</dbReference>
<comment type="caution">
    <text evidence="6">The sequence shown here is derived from an EMBL/GenBank/DDBJ whole genome shotgun (WGS) entry which is preliminary data.</text>
</comment>
<dbReference type="GO" id="GO:0008270">
    <property type="term" value="F:zinc ion binding"/>
    <property type="evidence" value="ECO:0007669"/>
    <property type="project" value="UniProtKB-KW"/>
</dbReference>
<keyword evidence="3" id="KW-0862">Zinc</keyword>
<dbReference type="Proteomes" id="UP000033647">
    <property type="component" value="Unassembled WGS sequence"/>
</dbReference>
<evidence type="ECO:0000256" key="4">
    <source>
        <dbReference type="PROSITE-ProRule" id="PRU00175"/>
    </source>
</evidence>
<dbReference type="InterPro" id="IPR013083">
    <property type="entry name" value="Znf_RING/FYVE/PHD"/>
</dbReference>
<dbReference type="AlphaFoldDB" id="A0A0F4G9L4"/>
<keyword evidence="1" id="KW-0479">Metal-binding</keyword>
<feature type="domain" description="RING-type" evidence="5">
    <location>
        <begin position="36"/>
        <end position="78"/>
    </location>
</feature>
<dbReference type="EMBL" id="LAFY01004181">
    <property type="protein sequence ID" value="KJX94051.1"/>
    <property type="molecule type" value="Genomic_DNA"/>
</dbReference>
<organism evidence="6 7">
    <name type="scientific">Zymoseptoria brevis</name>
    <dbReference type="NCBI Taxonomy" id="1047168"/>
    <lineage>
        <taxon>Eukaryota</taxon>
        <taxon>Fungi</taxon>
        <taxon>Dikarya</taxon>
        <taxon>Ascomycota</taxon>
        <taxon>Pezizomycotina</taxon>
        <taxon>Dothideomycetes</taxon>
        <taxon>Dothideomycetidae</taxon>
        <taxon>Mycosphaerellales</taxon>
        <taxon>Mycosphaerellaceae</taxon>
        <taxon>Zymoseptoria</taxon>
    </lineage>
</organism>
<keyword evidence="7" id="KW-1185">Reference proteome</keyword>
<dbReference type="PANTHER" id="PTHR22763">
    <property type="entry name" value="RING ZINC FINGER PROTEIN"/>
    <property type="match status" value="1"/>
</dbReference>
<dbReference type="GO" id="GO:0036503">
    <property type="term" value="P:ERAD pathway"/>
    <property type="evidence" value="ECO:0007669"/>
    <property type="project" value="TreeGrafter"/>
</dbReference>
<evidence type="ECO:0000313" key="7">
    <source>
        <dbReference type="Proteomes" id="UP000033647"/>
    </source>
</evidence>
<name>A0A0F4G9L4_9PEZI</name>
<dbReference type="OrthoDB" id="6105938at2759"/>
<dbReference type="PROSITE" id="PS50089">
    <property type="entry name" value="ZF_RING_2"/>
    <property type="match status" value="1"/>
</dbReference>
<dbReference type="GO" id="GO:0061630">
    <property type="term" value="F:ubiquitin protein ligase activity"/>
    <property type="evidence" value="ECO:0007669"/>
    <property type="project" value="UniProtKB-EC"/>
</dbReference>
<dbReference type="InterPro" id="IPR050731">
    <property type="entry name" value="HRD1_E3_ubiq-ligases"/>
</dbReference>
<accession>A0A0F4G9L4</accession>
<keyword evidence="2 4" id="KW-0863">Zinc-finger</keyword>
<evidence type="ECO:0000259" key="5">
    <source>
        <dbReference type="PROSITE" id="PS50089"/>
    </source>
</evidence>
<evidence type="ECO:0000256" key="2">
    <source>
        <dbReference type="ARBA" id="ARBA00022771"/>
    </source>
</evidence>
<dbReference type="InterPro" id="IPR001841">
    <property type="entry name" value="Znf_RING"/>
</dbReference>
<dbReference type="GO" id="GO:0005789">
    <property type="term" value="C:endoplasmic reticulum membrane"/>
    <property type="evidence" value="ECO:0007669"/>
    <property type="project" value="UniProtKB-SubCell"/>
</dbReference>
<sequence>MSTLTEVQDAPELPTLREFLRNGVIPCPQPADQAMCIVCHCDFTKPIEIQACGHIFDFECLSSWFASSTKPTTCPMCRRHLFVRNDLAEVLARFSAPGFEMDTFDIPQPGAVVVPDIGPSSGLLIPLVLSVDEDLMTTIDVGIVTTALVLAGNIEIVVREVHESPMGSKELADFRHILKAVYDFMLKKDGTSMSVQSLPIAILNGVQDVLRLQGSDVDEGRYSIDDISELDDHPAKRAVRMAFFVAWVLWRRSDQVGEDANADTAV</sequence>
<dbReference type="SMART" id="SM00184">
    <property type="entry name" value="RING"/>
    <property type="match status" value="1"/>
</dbReference>